<organism evidence="1 2">
    <name type="scientific">Mesorhizobium amorphae CCNWGS0123</name>
    <dbReference type="NCBI Taxonomy" id="1082933"/>
    <lineage>
        <taxon>Bacteria</taxon>
        <taxon>Pseudomonadati</taxon>
        <taxon>Pseudomonadota</taxon>
        <taxon>Alphaproteobacteria</taxon>
        <taxon>Hyphomicrobiales</taxon>
        <taxon>Phyllobacteriaceae</taxon>
        <taxon>Mesorhizobium</taxon>
    </lineage>
</organism>
<evidence type="ECO:0000313" key="2">
    <source>
        <dbReference type="Proteomes" id="UP000002949"/>
    </source>
</evidence>
<dbReference type="Proteomes" id="UP000002949">
    <property type="component" value="Unassembled WGS sequence"/>
</dbReference>
<sequence>MIDPTGFIMGIVPRLNVGWRVEREFNHCRPTFLPMTVERVLDASRPLKQRGVA</sequence>
<protein>
    <submittedName>
        <fullName evidence="1">Uncharacterized protein</fullName>
    </submittedName>
</protein>
<gene>
    <name evidence="1" type="ORF">MEA186_01441</name>
</gene>
<keyword evidence="2" id="KW-1185">Reference proteome</keyword>
<name>G6Y2X2_9HYPH</name>
<proteinExistence type="predicted"/>
<dbReference type="AlphaFoldDB" id="G6Y2X2"/>
<evidence type="ECO:0000313" key="1">
    <source>
        <dbReference type="EMBL" id="EHH13949.1"/>
    </source>
</evidence>
<dbReference type="EMBL" id="AGSN01000015">
    <property type="protein sequence ID" value="EHH13949.1"/>
    <property type="molecule type" value="Genomic_DNA"/>
</dbReference>
<accession>G6Y2X2</accession>
<reference evidence="1 2" key="1">
    <citation type="journal article" date="2012" name="J. Bacteriol.">
        <title>Draft Genome Sequence of Plant Growth-Promoting Rhizobium Mesorhizobium amorphae, Isolated from Zinc-Lead Mine Tailings.</title>
        <authorList>
            <person name="Hao X."/>
            <person name="Lin Y."/>
            <person name="Johnstone L."/>
            <person name="Baltrus D.A."/>
            <person name="Miller S.J."/>
            <person name="Wei G."/>
            <person name="Rensing C."/>
        </authorList>
    </citation>
    <scope>NUCLEOTIDE SEQUENCE [LARGE SCALE GENOMIC DNA]</scope>
    <source>
        <strain evidence="1 2">CCNWGS0123</strain>
    </source>
</reference>